<keyword evidence="3" id="KW-0158">Chromosome</keyword>
<evidence type="ECO:0000313" key="21">
    <source>
        <dbReference type="EMBL" id="CRK86252.1"/>
    </source>
</evidence>
<dbReference type="InterPro" id="IPR050777">
    <property type="entry name" value="SET2_Histone-Lys_MeTrsfase"/>
</dbReference>
<dbReference type="InterPro" id="IPR011011">
    <property type="entry name" value="Znf_FYVE_PHD"/>
</dbReference>
<proteinExistence type="predicted"/>
<dbReference type="Gene3D" id="3.30.40.10">
    <property type="entry name" value="Zinc/RING finger domain, C3HC4 (zinc finger)"/>
    <property type="match status" value="2"/>
</dbReference>
<evidence type="ECO:0000256" key="12">
    <source>
        <dbReference type="ARBA" id="ARBA00022853"/>
    </source>
</evidence>
<feature type="region of interest" description="Disordered" evidence="15">
    <location>
        <begin position="367"/>
        <end position="389"/>
    </location>
</feature>
<keyword evidence="9" id="KW-0677">Repeat</keyword>
<keyword evidence="4" id="KW-0597">Phosphoprotein</keyword>
<dbReference type="Pfam" id="PF17907">
    <property type="entry name" value="AWS"/>
    <property type="match status" value="1"/>
</dbReference>
<feature type="domain" description="AWS" evidence="20">
    <location>
        <begin position="829"/>
        <end position="879"/>
    </location>
</feature>
<evidence type="ECO:0000259" key="17">
    <source>
        <dbReference type="PROSITE" id="PS50280"/>
    </source>
</evidence>
<dbReference type="PROSITE" id="PS50812">
    <property type="entry name" value="PWWP"/>
    <property type="match status" value="1"/>
</dbReference>
<dbReference type="EMBL" id="CVRI01000001">
    <property type="protein sequence ID" value="CRK86252.1"/>
    <property type="molecule type" value="Genomic_DNA"/>
</dbReference>
<dbReference type="PROSITE" id="PS51215">
    <property type="entry name" value="AWS"/>
    <property type="match status" value="1"/>
</dbReference>
<dbReference type="SMART" id="SM00293">
    <property type="entry name" value="PWWP"/>
    <property type="match status" value="1"/>
</dbReference>
<evidence type="ECO:0000256" key="5">
    <source>
        <dbReference type="ARBA" id="ARBA00022603"/>
    </source>
</evidence>
<dbReference type="InterPro" id="IPR013083">
    <property type="entry name" value="Znf_RING/FYVE/PHD"/>
</dbReference>
<name>A0A1J1HFR5_9DIPT</name>
<keyword evidence="10 14" id="KW-0863">Zinc-finger</keyword>
<organism evidence="21 22">
    <name type="scientific">Clunio marinus</name>
    <dbReference type="NCBI Taxonomy" id="568069"/>
    <lineage>
        <taxon>Eukaryota</taxon>
        <taxon>Metazoa</taxon>
        <taxon>Ecdysozoa</taxon>
        <taxon>Arthropoda</taxon>
        <taxon>Hexapoda</taxon>
        <taxon>Insecta</taxon>
        <taxon>Pterygota</taxon>
        <taxon>Neoptera</taxon>
        <taxon>Endopterygota</taxon>
        <taxon>Diptera</taxon>
        <taxon>Nematocera</taxon>
        <taxon>Chironomoidea</taxon>
        <taxon>Chironomidae</taxon>
        <taxon>Clunio</taxon>
    </lineage>
</organism>
<evidence type="ECO:0000256" key="13">
    <source>
        <dbReference type="ARBA" id="ARBA00023242"/>
    </source>
</evidence>
<evidence type="ECO:0000256" key="15">
    <source>
        <dbReference type="SAM" id="MobiDB-lite"/>
    </source>
</evidence>
<evidence type="ECO:0000256" key="7">
    <source>
        <dbReference type="ARBA" id="ARBA00022691"/>
    </source>
</evidence>
<dbReference type="InterPro" id="IPR055197">
    <property type="entry name" value="PHDvar_NSD"/>
</dbReference>
<feature type="domain" description="PHD-type" evidence="16">
    <location>
        <begin position="652"/>
        <end position="698"/>
    </location>
</feature>
<feature type="compositionally biased region" description="Polar residues" evidence="15">
    <location>
        <begin position="155"/>
        <end position="166"/>
    </location>
</feature>
<evidence type="ECO:0000259" key="16">
    <source>
        <dbReference type="PROSITE" id="PS50016"/>
    </source>
</evidence>
<feature type="region of interest" description="Disordered" evidence="15">
    <location>
        <begin position="404"/>
        <end position="425"/>
    </location>
</feature>
<keyword evidence="8" id="KW-0479">Metal-binding</keyword>
<dbReference type="InterPro" id="IPR000313">
    <property type="entry name" value="PWWP_dom"/>
</dbReference>
<evidence type="ECO:0000313" key="22">
    <source>
        <dbReference type="Proteomes" id="UP000183832"/>
    </source>
</evidence>
<dbReference type="Pfam" id="PF22908">
    <property type="entry name" value="PHD_NSD"/>
    <property type="match status" value="1"/>
</dbReference>
<dbReference type="SMART" id="SM00317">
    <property type="entry name" value="SET"/>
    <property type="match status" value="1"/>
</dbReference>
<feature type="region of interest" description="Disordered" evidence="15">
    <location>
        <begin position="139"/>
        <end position="167"/>
    </location>
</feature>
<dbReference type="SUPFAM" id="SSF57903">
    <property type="entry name" value="FYVE/PHD zinc finger"/>
    <property type="match status" value="1"/>
</dbReference>
<dbReference type="InterPro" id="IPR046341">
    <property type="entry name" value="SET_dom_sf"/>
</dbReference>
<evidence type="ECO:0000259" key="19">
    <source>
        <dbReference type="PROSITE" id="PS50868"/>
    </source>
</evidence>
<feature type="region of interest" description="Disordered" evidence="15">
    <location>
        <begin position="1"/>
        <end position="28"/>
    </location>
</feature>
<dbReference type="PANTHER" id="PTHR22884">
    <property type="entry name" value="SET DOMAIN PROTEINS"/>
    <property type="match status" value="1"/>
</dbReference>
<evidence type="ECO:0000256" key="8">
    <source>
        <dbReference type="ARBA" id="ARBA00022723"/>
    </source>
</evidence>
<dbReference type="PROSITE" id="PS50280">
    <property type="entry name" value="SET"/>
    <property type="match status" value="1"/>
</dbReference>
<dbReference type="Gene3D" id="2.30.30.140">
    <property type="match status" value="2"/>
</dbReference>
<dbReference type="PROSITE" id="PS50868">
    <property type="entry name" value="POST_SET"/>
    <property type="match status" value="1"/>
</dbReference>
<dbReference type="GO" id="GO:0005634">
    <property type="term" value="C:nucleus"/>
    <property type="evidence" value="ECO:0007669"/>
    <property type="project" value="UniProtKB-SubCell"/>
</dbReference>
<keyword evidence="7" id="KW-0949">S-adenosyl-L-methionine</keyword>
<dbReference type="Pfam" id="PF00856">
    <property type="entry name" value="SET"/>
    <property type="match status" value="1"/>
</dbReference>
<comment type="subcellular location">
    <subcellularLocation>
        <location evidence="2">Chromosome</location>
    </subcellularLocation>
    <subcellularLocation>
        <location evidence="1">Nucleus</location>
    </subcellularLocation>
</comment>
<dbReference type="Pfam" id="PF00628">
    <property type="entry name" value="PHD"/>
    <property type="match status" value="1"/>
</dbReference>
<evidence type="ECO:0000256" key="14">
    <source>
        <dbReference type="PROSITE-ProRule" id="PRU00146"/>
    </source>
</evidence>
<dbReference type="OrthoDB" id="422362at2759"/>
<dbReference type="GO" id="GO:0008270">
    <property type="term" value="F:zinc ion binding"/>
    <property type="evidence" value="ECO:0007669"/>
    <property type="project" value="UniProtKB-KW"/>
</dbReference>
<evidence type="ECO:0000256" key="11">
    <source>
        <dbReference type="ARBA" id="ARBA00022833"/>
    </source>
</evidence>
<dbReference type="InterPro" id="IPR019786">
    <property type="entry name" value="Zinc_finger_PHD-type_CS"/>
</dbReference>
<sequence length="1079" mass="123418">MEISEFSSPTKALSGERISRFGRPQKQTILDMNSIPTEVAKFIPKSSPKRQRTKGDNVEVAIEENKSKEKISLPEDKENEVSTNIENICFKNIEIDEKVSADDISNQESNKAEQDTSEKELIIKQEDLSEDCILYGASKENHSDDEKSKQDYSDTDSALGSATSHENNNEIKVSEGELLIPGRILWGSFTKLSWFPCMAYPMDDSGNVLVGDKQVHVKYFNYNGFTAYLSIKNVFEYKDVHDFYEQITKMNIKKSKVKPFSKTCYKAMEEANFFMQYPIADRVQIFENILIHQDKQKLTNKSVVIERASDRKSVDSALGCTAPSFPSSPKSEILNTTDPIERYFLKMSQFNSFQDVSSVKERKSATSTSFKEIKAETSDEKANRRRSNRVVKKRKFNDFEDDFMDLRQDTKSPTPEKKPKRERLSKEETLEERFLIDVQTIHENLFRNLTKKRICMKCFTTNNEPTYRCTGKGTVKCSGWYHQSCCGSFEEKFEEIRHQTGDSDEIIQTKTLKSFLQCENCFEGVKNCSICNIPVELDDEAVTQICSNIECRLSFHKNCLKLWPQSKMGRASVKNCPQHTCHTCFSKEIHNTGNKLLKCVKCPSAYHMQVSCVPAGTKILSKTQIICPRHPNDKEMVKGQKDKQNRLNIINIDWCSICMENGKVICCDSCPSAFHIECINYVESDPDEKYICTECQEGRLPLYNTIVWARVGNYRWWPGLVMPAFILPEQIMKCQRSEREFCVRFFGSYDYYWFTCEKVFPYDGMNPYPKGGSSRLDNAFNAAIQEAQEMTKILETGYPQMDSKPKPYNKISQNKPIPPVKLKKLDEADNHGPCSCRETDQDPCGRSSNCLNMHLNVECNKGACPAKSACQNQKLRNKSYAELKIIKTQNRGFGAITLKDIPEDAFIIEYVGELIDTNEMNRRMIEKIKAKEKEFYFLTIEADLYVDAGPSGNLSRFINHSCEPNCITKKITVDGNTRIGIFSKETIKAGTELTFDYQMEFVGNKKDNCLCGSTKCSGLIGEKPTKEIEVKKKATKKRNSVAKIDGMKIVKKRRTSREVSDPLTKMLLNLVKDSSEFNK</sequence>
<dbReference type="InterPro" id="IPR003616">
    <property type="entry name" value="Post-SET_dom"/>
</dbReference>
<evidence type="ECO:0000256" key="1">
    <source>
        <dbReference type="ARBA" id="ARBA00004123"/>
    </source>
</evidence>
<dbReference type="InterPro" id="IPR001214">
    <property type="entry name" value="SET_dom"/>
</dbReference>
<dbReference type="GO" id="GO:0005694">
    <property type="term" value="C:chromosome"/>
    <property type="evidence" value="ECO:0007669"/>
    <property type="project" value="UniProtKB-SubCell"/>
</dbReference>
<evidence type="ECO:0000256" key="4">
    <source>
        <dbReference type="ARBA" id="ARBA00022553"/>
    </source>
</evidence>
<feature type="compositionally biased region" description="Polar residues" evidence="15">
    <location>
        <begin position="1"/>
        <end position="11"/>
    </location>
</feature>
<evidence type="ECO:0000256" key="6">
    <source>
        <dbReference type="ARBA" id="ARBA00022679"/>
    </source>
</evidence>
<dbReference type="InterPro" id="IPR055198">
    <property type="entry name" value="NSD_PHD"/>
</dbReference>
<keyword evidence="22" id="KW-1185">Reference proteome</keyword>
<dbReference type="STRING" id="568069.A0A1J1HFR5"/>
<dbReference type="PROSITE" id="PS01359">
    <property type="entry name" value="ZF_PHD_1"/>
    <property type="match status" value="1"/>
</dbReference>
<feature type="compositionally biased region" description="Basic and acidic residues" evidence="15">
    <location>
        <begin position="110"/>
        <end position="120"/>
    </location>
</feature>
<keyword evidence="11" id="KW-0862">Zinc</keyword>
<dbReference type="Pfam" id="PF23004">
    <property type="entry name" value="PHDvar_NSD"/>
    <property type="match status" value="1"/>
</dbReference>
<feature type="compositionally biased region" description="Basic and acidic residues" evidence="15">
    <location>
        <begin position="139"/>
        <end position="152"/>
    </location>
</feature>
<feature type="domain" description="SET" evidence="17">
    <location>
        <begin position="881"/>
        <end position="998"/>
    </location>
</feature>
<keyword evidence="5" id="KW-0489">Methyltransferase</keyword>
<keyword evidence="6" id="KW-0808">Transferase</keyword>
<evidence type="ECO:0000256" key="10">
    <source>
        <dbReference type="ARBA" id="ARBA00022771"/>
    </source>
</evidence>
<accession>A0A1J1HFR5</accession>
<dbReference type="InterPro" id="IPR019787">
    <property type="entry name" value="Znf_PHD-finger"/>
</dbReference>
<evidence type="ECO:0000256" key="2">
    <source>
        <dbReference type="ARBA" id="ARBA00004286"/>
    </source>
</evidence>
<reference evidence="21 22" key="1">
    <citation type="submission" date="2015-04" db="EMBL/GenBank/DDBJ databases">
        <authorList>
            <person name="Syromyatnikov M.Y."/>
            <person name="Popov V.N."/>
        </authorList>
    </citation>
    <scope>NUCLEOTIDE SEQUENCE [LARGE SCALE GENOMIC DNA]</scope>
</reference>
<protein>
    <submittedName>
        <fullName evidence="21">CLUMA_CG000004, isoform A</fullName>
    </submittedName>
</protein>
<evidence type="ECO:0000259" key="20">
    <source>
        <dbReference type="PROSITE" id="PS51215"/>
    </source>
</evidence>
<keyword evidence="12" id="KW-0156">Chromatin regulator</keyword>
<feature type="compositionally biased region" description="Basic and acidic residues" evidence="15">
    <location>
        <begin position="371"/>
        <end position="382"/>
    </location>
</feature>
<dbReference type="GO" id="GO:0032259">
    <property type="term" value="P:methylation"/>
    <property type="evidence" value="ECO:0007669"/>
    <property type="project" value="UniProtKB-KW"/>
</dbReference>
<dbReference type="Pfam" id="PF00855">
    <property type="entry name" value="PWWP"/>
    <property type="match status" value="2"/>
</dbReference>
<dbReference type="InterPro" id="IPR006560">
    <property type="entry name" value="AWS_dom"/>
</dbReference>
<feature type="region of interest" description="Disordered" evidence="15">
    <location>
        <begin position="101"/>
        <end position="120"/>
    </location>
</feature>
<dbReference type="SUPFAM" id="SSF63748">
    <property type="entry name" value="Tudor/PWWP/MBT"/>
    <property type="match status" value="2"/>
</dbReference>
<dbReference type="GO" id="GO:0016279">
    <property type="term" value="F:protein-lysine N-methyltransferase activity"/>
    <property type="evidence" value="ECO:0007669"/>
    <property type="project" value="UniProtKB-ARBA"/>
</dbReference>
<feature type="domain" description="Post-SET" evidence="19">
    <location>
        <begin position="1005"/>
        <end position="1021"/>
    </location>
</feature>
<evidence type="ECO:0000256" key="3">
    <source>
        <dbReference type="ARBA" id="ARBA00022454"/>
    </source>
</evidence>
<keyword evidence="13" id="KW-0539">Nucleus</keyword>
<dbReference type="SMART" id="SM00570">
    <property type="entry name" value="AWS"/>
    <property type="match status" value="1"/>
</dbReference>
<dbReference type="SMART" id="SM00249">
    <property type="entry name" value="PHD"/>
    <property type="match status" value="3"/>
</dbReference>
<dbReference type="Gene3D" id="2.170.270.10">
    <property type="entry name" value="SET domain"/>
    <property type="match status" value="1"/>
</dbReference>
<dbReference type="CDD" id="cd05838">
    <property type="entry name" value="PWWP_NSD_rpt2"/>
    <property type="match status" value="1"/>
</dbReference>
<dbReference type="PROSITE" id="PS50016">
    <property type="entry name" value="ZF_PHD_2"/>
    <property type="match status" value="1"/>
</dbReference>
<dbReference type="GO" id="GO:0140938">
    <property type="term" value="F:histone H3 methyltransferase activity"/>
    <property type="evidence" value="ECO:0007669"/>
    <property type="project" value="UniProtKB-ARBA"/>
</dbReference>
<dbReference type="SUPFAM" id="SSF82199">
    <property type="entry name" value="SET domain"/>
    <property type="match status" value="1"/>
</dbReference>
<dbReference type="AlphaFoldDB" id="A0A1J1HFR5"/>
<dbReference type="Proteomes" id="UP000183832">
    <property type="component" value="Unassembled WGS sequence"/>
</dbReference>
<gene>
    <name evidence="21" type="ORF">CLUMA_CG000004</name>
</gene>
<dbReference type="CDD" id="cd15566">
    <property type="entry name" value="PHD3_NSD"/>
    <property type="match status" value="1"/>
</dbReference>
<evidence type="ECO:0000256" key="9">
    <source>
        <dbReference type="ARBA" id="ARBA00022737"/>
    </source>
</evidence>
<feature type="domain" description="PWWP" evidence="18">
    <location>
        <begin position="703"/>
        <end position="765"/>
    </location>
</feature>
<evidence type="ECO:0000259" key="18">
    <source>
        <dbReference type="PROSITE" id="PS50812"/>
    </source>
</evidence>
<dbReference type="InterPro" id="IPR001965">
    <property type="entry name" value="Znf_PHD"/>
</dbReference>